<dbReference type="Proteomes" id="UP000054018">
    <property type="component" value="Unassembled WGS sequence"/>
</dbReference>
<dbReference type="HOGENOM" id="CLU_2441698_0_0_1"/>
<reference evidence="1 2" key="1">
    <citation type="submission" date="2014-04" db="EMBL/GenBank/DDBJ databases">
        <authorList>
            <consortium name="DOE Joint Genome Institute"/>
            <person name="Kuo A."/>
            <person name="Kohler A."/>
            <person name="Costa M.D."/>
            <person name="Nagy L.G."/>
            <person name="Floudas D."/>
            <person name="Copeland A."/>
            <person name="Barry K.W."/>
            <person name="Cichocki N."/>
            <person name="Veneault-Fourrey C."/>
            <person name="LaButti K."/>
            <person name="Lindquist E.A."/>
            <person name="Lipzen A."/>
            <person name="Lundell T."/>
            <person name="Morin E."/>
            <person name="Murat C."/>
            <person name="Sun H."/>
            <person name="Tunlid A."/>
            <person name="Henrissat B."/>
            <person name="Grigoriev I.V."/>
            <person name="Hibbett D.S."/>
            <person name="Martin F."/>
            <person name="Nordberg H.P."/>
            <person name="Cantor M.N."/>
            <person name="Hua S.X."/>
        </authorList>
    </citation>
    <scope>NUCLEOTIDE SEQUENCE [LARGE SCALE GENOMIC DNA]</scope>
    <source>
        <strain evidence="1 2">441</strain>
    </source>
</reference>
<dbReference type="AlphaFoldDB" id="A0A0C9ZDB2"/>
<proteinExistence type="predicted"/>
<reference evidence="2" key="2">
    <citation type="submission" date="2015-01" db="EMBL/GenBank/DDBJ databases">
        <title>Evolutionary Origins and Diversification of the Mycorrhizal Mutualists.</title>
        <authorList>
            <consortium name="DOE Joint Genome Institute"/>
            <consortium name="Mycorrhizal Genomics Consortium"/>
            <person name="Kohler A."/>
            <person name="Kuo A."/>
            <person name="Nagy L.G."/>
            <person name="Floudas D."/>
            <person name="Copeland A."/>
            <person name="Barry K.W."/>
            <person name="Cichocki N."/>
            <person name="Veneault-Fourrey C."/>
            <person name="LaButti K."/>
            <person name="Lindquist E.A."/>
            <person name="Lipzen A."/>
            <person name="Lundell T."/>
            <person name="Morin E."/>
            <person name="Murat C."/>
            <person name="Riley R."/>
            <person name="Ohm R."/>
            <person name="Sun H."/>
            <person name="Tunlid A."/>
            <person name="Henrissat B."/>
            <person name="Grigoriev I.V."/>
            <person name="Hibbett D.S."/>
            <person name="Martin F."/>
        </authorList>
    </citation>
    <scope>NUCLEOTIDE SEQUENCE [LARGE SCALE GENOMIC DNA]</scope>
    <source>
        <strain evidence="2">441</strain>
    </source>
</reference>
<evidence type="ECO:0000313" key="1">
    <source>
        <dbReference type="EMBL" id="KIK23919.1"/>
    </source>
</evidence>
<name>A0A0C9ZDB2_9AGAM</name>
<evidence type="ECO:0000313" key="2">
    <source>
        <dbReference type="Proteomes" id="UP000054018"/>
    </source>
</evidence>
<accession>A0A0C9ZDB2</accession>
<dbReference type="EMBL" id="KN833721">
    <property type="protein sequence ID" value="KIK23919.1"/>
    <property type="molecule type" value="Genomic_DNA"/>
</dbReference>
<keyword evidence="2" id="KW-1185">Reference proteome</keyword>
<gene>
    <name evidence="1" type="ORF">PISMIDRAFT_678631</name>
</gene>
<protein>
    <submittedName>
        <fullName evidence="1">Uncharacterized protein</fullName>
    </submittedName>
</protein>
<organism evidence="1 2">
    <name type="scientific">Pisolithus microcarpus 441</name>
    <dbReference type="NCBI Taxonomy" id="765257"/>
    <lineage>
        <taxon>Eukaryota</taxon>
        <taxon>Fungi</taxon>
        <taxon>Dikarya</taxon>
        <taxon>Basidiomycota</taxon>
        <taxon>Agaricomycotina</taxon>
        <taxon>Agaricomycetes</taxon>
        <taxon>Agaricomycetidae</taxon>
        <taxon>Boletales</taxon>
        <taxon>Sclerodermatineae</taxon>
        <taxon>Pisolithaceae</taxon>
        <taxon>Pisolithus</taxon>
    </lineage>
</organism>
<sequence length="90" mass="10175">MCTKPLMRRFDKLWVTPGPACPTHCLQNSFPRRLSCIVPAVDASHSLPRRYSTLLLDAFGHRVSVHCSEMPDQNDISVDRTFKQASSVFV</sequence>